<name>A0A8G2F6C7_DESNO</name>
<organism evidence="2 3">
    <name type="scientific">Desulfomicrobium norvegicum (strain DSM 1741 / NCIMB 8310)</name>
    <name type="common">Desulfovibrio baculatus (strain Norway 4)</name>
    <name type="synonym">Desulfovibrio desulfuricans (strain Norway 4)</name>
    <dbReference type="NCBI Taxonomy" id="52561"/>
    <lineage>
        <taxon>Bacteria</taxon>
        <taxon>Pseudomonadati</taxon>
        <taxon>Thermodesulfobacteriota</taxon>
        <taxon>Desulfovibrionia</taxon>
        <taxon>Desulfovibrionales</taxon>
        <taxon>Desulfomicrobiaceae</taxon>
        <taxon>Desulfomicrobium</taxon>
    </lineage>
</organism>
<feature type="domain" description="Polymerase/histidinol phosphatase N-terminal" evidence="1">
    <location>
        <begin position="4"/>
        <end position="69"/>
    </location>
</feature>
<dbReference type="PANTHER" id="PTHR42924">
    <property type="entry name" value="EXONUCLEASE"/>
    <property type="match status" value="1"/>
</dbReference>
<dbReference type="InterPro" id="IPR003141">
    <property type="entry name" value="Pol/His_phosphatase_N"/>
</dbReference>
<dbReference type="Gene3D" id="3.20.20.140">
    <property type="entry name" value="Metal-dependent hydrolases"/>
    <property type="match status" value="1"/>
</dbReference>
<dbReference type="GO" id="GO:0035312">
    <property type="term" value="F:5'-3' DNA exonuclease activity"/>
    <property type="evidence" value="ECO:0007669"/>
    <property type="project" value="TreeGrafter"/>
</dbReference>
<gene>
    <name evidence="2" type="ORF">SAMN05421830_10150</name>
</gene>
<dbReference type="PANTHER" id="PTHR42924:SF3">
    <property type="entry name" value="POLYMERASE_HISTIDINOL PHOSPHATASE N-TERMINAL DOMAIN-CONTAINING PROTEIN"/>
    <property type="match status" value="1"/>
</dbReference>
<keyword evidence="3" id="KW-1185">Reference proteome</keyword>
<reference evidence="2 3" key="1">
    <citation type="submission" date="2016-10" db="EMBL/GenBank/DDBJ databases">
        <authorList>
            <person name="Varghese N."/>
            <person name="Submissions S."/>
        </authorList>
    </citation>
    <scope>NUCLEOTIDE SEQUENCE [LARGE SCALE GENOMIC DNA]</scope>
    <source>
        <strain evidence="2 3">DSM 1741</strain>
    </source>
</reference>
<dbReference type="Gene3D" id="1.10.150.650">
    <property type="match status" value="1"/>
</dbReference>
<dbReference type="EMBL" id="FOTO01000001">
    <property type="protein sequence ID" value="SFL23089.1"/>
    <property type="molecule type" value="Genomic_DNA"/>
</dbReference>
<dbReference type="CDD" id="cd07438">
    <property type="entry name" value="PHP_HisPPase_AMP"/>
    <property type="match status" value="1"/>
</dbReference>
<dbReference type="AlphaFoldDB" id="A0A8G2F6C7"/>
<dbReference type="SUPFAM" id="SSF89550">
    <property type="entry name" value="PHP domain-like"/>
    <property type="match status" value="1"/>
</dbReference>
<evidence type="ECO:0000259" key="1">
    <source>
        <dbReference type="SMART" id="SM00481"/>
    </source>
</evidence>
<dbReference type="Proteomes" id="UP000199581">
    <property type="component" value="Unassembled WGS sequence"/>
</dbReference>
<dbReference type="SMART" id="SM00481">
    <property type="entry name" value="POLIIIAc"/>
    <property type="match status" value="1"/>
</dbReference>
<accession>A0A8G2F6C7</accession>
<evidence type="ECO:0000313" key="2">
    <source>
        <dbReference type="EMBL" id="SFL23089.1"/>
    </source>
</evidence>
<sequence length="290" mass="31882">MPEIDLHTHSTASDGTLSPSELVAAAVAARLKAIALTDHDTVMGLPEACAAGRELGLEVIGGCELSVEFERGSMHLLGLWLPQHPPRLQATLDRLGDLRTARNENIIANLNSYGVDITHTELEDITTGGSIGRPHFAQLLVQKGFAINFQDAFLNWLRPGTKGYAPKEKLRPREAIELLKDEQATVILAHPCTLKLEKDEVENVLRELKDFGLDGMEVFYSMHTQAQTNFYAGLCNKLDLLPSAGSDFHGDNKRGIALGRGKGGLRPSYELVRRMKEARQKLGFQFPTCS</sequence>
<dbReference type="GO" id="GO:0004534">
    <property type="term" value="F:5'-3' RNA exonuclease activity"/>
    <property type="evidence" value="ECO:0007669"/>
    <property type="project" value="TreeGrafter"/>
</dbReference>
<dbReference type="OrthoDB" id="9804333at2"/>
<dbReference type="InterPro" id="IPR004013">
    <property type="entry name" value="PHP_dom"/>
</dbReference>
<comment type="caution">
    <text evidence="2">The sequence shown here is derived from an EMBL/GenBank/DDBJ whole genome shotgun (WGS) entry which is preliminary data.</text>
</comment>
<dbReference type="InterPro" id="IPR016195">
    <property type="entry name" value="Pol/histidinol_Pase-like"/>
</dbReference>
<protein>
    <recommendedName>
        <fullName evidence="1">Polymerase/histidinol phosphatase N-terminal domain-containing protein</fullName>
    </recommendedName>
</protein>
<dbReference type="InterPro" id="IPR052018">
    <property type="entry name" value="PHP_domain"/>
</dbReference>
<evidence type="ECO:0000313" key="3">
    <source>
        <dbReference type="Proteomes" id="UP000199581"/>
    </source>
</evidence>
<dbReference type="Pfam" id="PF02811">
    <property type="entry name" value="PHP"/>
    <property type="match status" value="1"/>
</dbReference>
<proteinExistence type="predicted"/>
<dbReference type="RefSeq" id="WP_092188093.1">
    <property type="nucleotide sequence ID" value="NZ_FOTO01000001.1"/>
</dbReference>